<keyword evidence="8" id="KW-1185">Reference proteome</keyword>
<comment type="caution">
    <text evidence="7">The sequence shown here is derived from an EMBL/GenBank/DDBJ whole genome shotgun (WGS) entry which is preliminary data.</text>
</comment>
<keyword evidence="3" id="KW-0479">Metal-binding</keyword>
<dbReference type="InterPro" id="IPR049125">
    <property type="entry name" value="FAN1-like_WH"/>
</dbReference>
<evidence type="ECO:0000259" key="6">
    <source>
        <dbReference type="SMART" id="SM00990"/>
    </source>
</evidence>
<gene>
    <name evidence="7" type="ORF">L9G74_16225</name>
</gene>
<comment type="cofactor">
    <cofactor evidence="1">
        <name>Mg(2+)</name>
        <dbReference type="ChEBI" id="CHEBI:18420"/>
    </cofactor>
</comment>
<feature type="domain" description="VRR-NUC" evidence="6">
    <location>
        <begin position="460"/>
        <end position="570"/>
    </location>
</feature>
<dbReference type="SMART" id="SM00990">
    <property type="entry name" value="VRR_NUC"/>
    <property type="match status" value="1"/>
</dbReference>
<sequence length="571" mass="65331">MASARPELADRYYLDNFELLIASTRRYHPLFPAEQAQQLAQFQTLSEAAQRLLVRLLGRKGAWFRQSKLRYNDINDMAPALAELSEQQLLVSGVPPRDIWLQQVTLPELKQLPVINDAGLQRLPKAALIQTLLASDADCDSDGWLLQANQQLDERWWQLQCQGLLQLLQLLYFGNRNQDLTQFVVSELGLQRFEQYRLDASTQSFQQTDELQTALNLAQLADEWDELLRQKLPLDPVDFYQRLPKPQVQPQLERRRQRLVAHLGRSAERLNLWEFAVACYQQCQAWTANERYCRVLQQQLKLTPTAVIAEQLVQGLNQLWFSASNEAAQQVAHRLAKRSLPLLAPLCAEPTLTALARPLVAANHLAGQQQSLQLNADFIAAAPRVEQRTATYFEAQGYQVFFCENALLNGLFGLALWDIIFAPVAGAFHHPYQRAPQDMYSASFYEQRADAIEQRLTAILAGETAIIWRHFTEKQGLQNDWVNWSLLTEPLLTAALAAFSPQFIYDVIRRLLKDPKHYRSGQPDLALFSSEGACRFIEVKGPGDSLSDHQGYWLQFLGRYYPAELYFVDYV</sequence>
<dbReference type="PANTHER" id="PTHR15749">
    <property type="entry name" value="FANCONI-ASSOCIATED NUCLEASE 1"/>
    <property type="match status" value="1"/>
</dbReference>
<evidence type="ECO:0000313" key="8">
    <source>
        <dbReference type="Proteomes" id="UP001201549"/>
    </source>
</evidence>
<dbReference type="Pfam" id="PF08774">
    <property type="entry name" value="VRR_NUC"/>
    <property type="match status" value="1"/>
</dbReference>
<protein>
    <submittedName>
        <fullName evidence="7">VRR-NUC domain-containing protein</fullName>
    </submittedName>
</protein>
<dbReference type="RefSeq" id="WP_238897483.1">
    <property type="nucleotide sequence ID" value="NZ_JAKOGG010000015.1"/>
</dbReference>
<name>A0ABT2FPL9_9GAMM</name>
<evidence type="ECO:0000313" key="7">
    <source>
        <dbReference type="EMBL" id="MCS4557991.1"/>
    </source>
</evidence>
<dbReference type="InterPro" id="IPR014883">
    <property type="entry name" value="VRR_NUC"/>
</dbReference>
<dbReference type="EMBL" id="JAKOGG010000015">
    <property type="protein sequence ID" value="MCS4557991.1"/>
    <property type="molecule type" value="Genomic_DNA"/>
</dbReference>
<dbReference type="InterPro" id="IPR033315">
    <property type="entry name" value="Fan1-like"/>
</dbReference>
<keyword evidence="4" id="KW-0378">Hydrolase</keyword>
<keyword evidence="5" id="KW-0460">Magnesium</keyword>
<proteinExistence type="predicted"/>
<evidence type="ECO:0000256" key="4">
    <source>
        <dbReference type="ARBA" id="ARBA00022801"/>
    </source>
</evidence>
<evidence type="ECO:0000256" key="5">
    <source>
        <dbReference type="ARBA" id="ARBA00022842"/>
    </source>
</evidence>
<dbReference type="PANTHER" id="PTHR15749:SF4">
    <property type="entry name" value="FANCONI-ASSOCIATED NUCLEASE 1"/>
    <property type="match status" value="1"/>
</dbReference>
<keyword evidence="2" id="KW-0540">Nuclease</keyword>
<evidence type="ECO:0000256" key="1">
    <source>
        <dbReference type="ARBA" id="ARBA00001946"/>
    </source>
</evidence>
<reference evidence="8" key="1">
    <citation type="submission" date="2023-07" db="EMBL/GenBank/DDBJ databases">
        <title>Shewanella mangrovi sp. nov., an acetaldehyde- degrading bacterium isolated from mangrove sediment.</title>
        <authorList>
            <person name="Liu Y."/>
        </authorList>
    </citation>
    <scope>NUCLEOTIDE SEQUENCE [LARGE SCALE GENOMIC DNA]</scope>
    <source>
        <strain evidence="8">C32</strain>
    </source>
</reference>
<organism evidence="7 8">
    <name type="scientific">Shewanella electrica</name>
    <dbReference type="NCBI Taxonomy" id="515560"/>
    <lineage>
        <taxon>Bacteria</taxon>
        <taxon>Pseudomonadati</taxon>
        <taxon>Pseudomonadota</taxon>
        <taxon>Gammaproteobacteria</taxon>
        <taxon>Alteromonadales</taxon>
        <taxon>Shewanellaceae</taxon>
        <taxon>Shewanella</taxon>
    </lineage>
</organism>
<dbReference type="Proteomes" id="UP001201549">
    <property type="component" value="Unassembled WGS sequence"/>
</dbReference>
<evidence type="ECO:0000256" key="3">
    <source>
        <dbReference type="ARBA" id="ARBA00022723"/>
    </source>
</evidence>
<dbReference type="Pfam" id="PF21315">
    <property type="entry name" value="FAN1_HTH"/>
    <property type="match status" value="1"/>
</dbReference>
<accession>A0ABT2FPL9</accession>
<evidence type="ECO:0000256" key="2">
    <source>
        <dbReference type="ARBA" id="ARBA00022722"/>
    </source>
</evidence>